<keyword evidence="6 14" id="KW-0547">Nucleotide-binding</keyword>
<accession>G8UQU4</accession>
<keyword evidence="11 16" id="KW-0472">Membrane</keyword>
<evidence type="ECO:0000256" key="1">
    <source>
        <dbReference type="ARBA" id="ARBA00004651"/>
    </source>
</evidence>
<protein>
    <recommendedName>
        <fullName evidence="12 13">Ferrous iron transport protein B</fullName>
    </recommendedName>
</protein>
<keyword evidence="3" id="KW-1003">Cell membrane</keyword>
<dbReference type="Pfam" id="PF17910">
    <property type="entry name" value="FeoB_Cyto"/>
    <property type="match status" value="1"/>
</dbReference>
<dbReference type="GO" id="GO:0015093">
    <property type="term" value="F:ferrous iron transmembrane transporter activity"/>
    <property type="evidence" value="ECO:0007669"/>
    <property type="project" value="UniProtKB-UniRule"/>
</dbReference>
<keyword evidence="15" id="KW-0460">Magnesium</keyword>
<evidence type="ECO:0000256" key="14">
    <source>
        <dbReference type="PIRSR" id="PIRSR603373-1"/>
    </source>
</evidence>
<evidence type="ECO:0000256" key="9">
    <source>
        <dbReference type="ARBA" id="ARBA00023065"/>
    </source>
</evidence>
<dbReference type="InterPro" id="IPR007167">
    <property type="entry name" value="Fe-transptr_FeoA-like"/>
</dbReference>
<dbReference type="NCBIfam" id="TIGR00437">
    <property type="entry name" value="feoB"/>
    <property type="match status" value="1"/>
</dbReference>
<evidence type="ECO:0000256" key="2">
    <source>
        <dbReference type="ARBA" id="ARBA00022448"/>
    </source>
</evidence>
<feature type="domain" description="FeoB-type G" evidence="17">
    <location>
        <begin position="134"/>
        <end position="296"/>
    </location>
</feature>
<keyword evidence="19" id="KW-1185">Reference proteome</keyword>
<dbReference type="Pfam" id="PF02421">
    <property type="entry name" value="FeoB_N"/>
    <property type="match status" value="1"/>
</dbReference>
<feature type="binding site" evidence="15">
    <location>
        <position position="155"/>
    </location>
    <ligand>
        <name>Mg(2+)</name>
        <dbReference type="ChEBI" id="CHEBI:18420"/>
        <label>2</label>
    </ligand>
</feature>
<dbReference type="InterPro" id="IPR041069">
    <property type="entry name" value="FeoB_Cyto"/>
</dbReference>
<feature type="transmembrane region" description="Helical" evidence="16">
    <location>
        <begin position="647"/>
        <end position="668"/>
    </location>
</feature>
<dbReference type="SUPFAM" id="SSF52540">
    <property type="entry name" value="P-loop containing nucleoside triphosphate hydrolases"/>
    <property type="match status" value="1"/>
</dbReference>
<dbReference type="AlphaFoldDB" id="G8UQU4"/>
<feature type="transmembrane region" description="Helical" evidence="16">
    <location>
        <begin position="474"/>
        <end position="500"/>
    </location>
</feature>
<dbReference type="HOGENOM" id="CLU_013350_3_0_10"/>
<evidence type="ECO:0000256" key="3">
    <source>
        <dbReference type="ARBA" id="ARBA00022475"/>
    </source>
</evidence>
<dbReference type="InterPro" id="IPR050860">
    <property type="entry name" value="FeoB_GTPase"/>
</dbReference>
<feature type="binding site" evidence="14">
    <location>
        <begin position="187"/>
        <end position="190"/>
    </location>
    <ligand>
        <name>GTP</name>
        <dbReference type="ChEBI" id="CHEBI:37565"/>
        <label>1</label>
    </ligand>
</feature>
<keyword evidence="2 16" id="KW-0813">Transport</keyword>
<dbReference type="InterPro" id="IPR011642">
    <property type="entry name" value="Gate_dom"/>
</dbReference>
<feature type="transmembrane region" description="Helical" evidence="16">
    <location>
        <begin position="530"/>
        <end position="550"/>
    </location>
</feature>
<dbReference type="InterPro" id="IPR008988">
    <property type="entry name" value="Transcriptional_repressor_C"/>
</dbReference>
<feature type="transmembrane region" description="Helical" evidence="16">
    <location>
        <begin position="760"/>
        <end position="781"/>
    </location>
</feature>
<dbReference type="Gene3D" id="1.10.287.1770">
    <property type="match status" value="1"/>
</dbReference>
<comment type="subcellular location">
    <subcellularLocation>
        <location evidence="16">Cell inner membrane</location>
        <topology evidence="16">Multi-pass membrane protein</topology>
    </subcellularLocation>
    <subcellularLocation>
        <location evidence="1">Cell membrane</location>
        <topology evidence="1">Multi-pass membrane protein</topology>
    </subcellularLocation>
</comment>
<comment type="function">
    <text evidence="16">Probable transporter of a GTP-driven Fe(2+) uptake system.</text>
</comment>
<dbReference type="Gene3D" id="2.30.30.90">
    <property type="match status" value="1"/>
</dbReference>
<evidence type="ECO:0000256" key="8">
    <source>
        <dbReference type="ARBA" id="ARBA00023004"/>
    </source>
</evidence>
<evidence type="ECO:0000259" key="17">
    <source>
        <dbReference type="PROSITE" id="PS51711"/>
    </source>
</evidence>
<evidence type="ECO:0000256" key="15">
    <source>
        <dbReference type="PIRSR" id="PIRSR603373-2"/>
    </source>
</evidence>
<evidence type="ECO:0000256" key="16">
    <source>
        <dbReference type="RuleBase" id="RU362098"/>
    </source>
</evidence>
<reference evidence="19" key="1">
    <citation type="submission" date="2011-12" db="EMBL/GenBank/DDBJ databases">
        <title>Complete sequence of Tannerella forsythia ATCC 43037.</title>
        <authorList>
            <person name="Dewhirst F."/>
            <person name="Tanner A."/>
            <person name="Izard J."/>
            <person name="Brinkac L."/>
            <person name="Durkin A.S."/>
            <person name="Hostetler J."/>
            <person name="Shetty J."/>
            <person name="Torralba M."/>
            <person name="Gill S."/>
            <person name="Nelson K."/>
        </authorList>
    </citation>
    <scope>NUCLEOTIDE SEQUENCE [LARGE SCALE GENOMIC DNA]</scope>
    <source>
        <strain evidence="19">ATCC 43037 / JCM 10827 / CCUG 33226 / KCTC 5666 / FDC 338</strain>
    </source>
</reference>
<keyword evidence="8 16" id="KW-0408">Iron</keyword>
<dbReference type="Pfam" id="PF07664">
    <property type="entry name" value="FeoB_C"/>
    <property type="match status" value="1"/>
</dbReference>
<evidence type="ECO:0000256" key="7">
    <source>
        <dbReference type="ARBA" id="ARBA00022989"/>
    </source>
</evidence>
<dbReference type="PATRIC" id="fig|203275.8.peg.1856"/>
<keyword evidence="4 16" id="KW-0410">Iron transport</keyword>
<dbReference type="EMBL" id="CP003191">
    <property type="protein sequence ID" value="AEW21234.1"/>
    <property type="molecule type" value="Genomic_DNA"/>
</dbReference>
<feature type="transmembrane region" description="Helical" evidence="16">
    <location>
        <begin position="590"/>
        <end position="609"/>
    </location>
</feature>
<dbReference type="InterPro" id="IPR030389">
    <property type="entry name" value="G_FEOB_dom"/>
</dbReference>
<keyword evidence="10 14" id="KW-0342">GTP-binding</keyword>
<evidence type="ECO:0000313" key="18">
    <source>
        <dbReference type="EMBL" id="AEW21234.1"/>
    </source>
</evidence>
<dbReference type="PANTHER" id="PTHR43185:SF1">
    <property type="entry name" value="FE(2+) TRANSPORTER FEOB"/>
    <property type="match status" value="1"/>
</dbReference>
<evidence type="ECO:0000256" key="5">
    <source>
        <dbReference type="ARBA" id="ARBA00022692"/>
    </source>
</evidence>
<dbReference type="GO" id="GO:0046914">
    <property type="term" value="F:transition metal ion binding"/>
    <property type="evidence" value="ECO:0007669"/>
    <property type="project" value="InterPro"/>
</dbReference>
<comment type="similarity">
    <text evidence="16">Belongs to the TRAFAC class TrmE-Era-EngA-EngB-Septin-like GTPase superfamily. FeoB GTPase (TC 9.A.8) family.</text>
</comment>
<dbReference type="GO" id="GO:0005525">
    <property type="term" value="F:GTP binding"/>
    <property type="evidence" value="ECO:0007669"/>
    <property type="project" value="UniProtKB-KW"/>
</dbReference>
<dbReference type="NCBIfam" id="TIGR00231">
    <property type="entry name" value="small_GTP"/>
    <property type="match status" value="1"/>
</dbReference>
<evidence type="ECO:0000256" key="11">
    <source>
        <dbReference type="ARBA" id="ARBA00023136"/>
    </source>
</evidence>
<dbReference type="Gene3D" id="3.40.50.300">
    <property type="entry name" value="P-loop containing nucleotide triphosphate hydrolases"/>
    <property type="match status" value="1"/>
</dbReference>
<dbReference type="eggNOG" id="COG0370">
    <property type="taxonomic scope" value="Bacteria"/>
</dbReference>
<evidence type="ECO:0000313" key="19">
    <source>
        <dbReference type="Proteomes" id="UP000005436"/>
    </source>
</evidence>
<dbReference type="SMART" id="SM00899">
    <property type="entry name" value="FeoA"/>
    <property type="match status" value="1"/>
</dbReference>
<dbReference type="eggNOG" id="COG1918">
    <property type="taxonomic scope" value="Bacteria"/>
</dbReference>
<dbReference type="CDD" id="cd01879">
    <property type="entry name" value="FeoB"/>
    <property type="match status" value="1"/>
</dbReference>
<dbReference type="Pfam" id="PF07670">
    <property type="entry name" value="Gate"/>
    <property type="match status" value="2"/>
</dbReference>
<dbReference type="InterPro" id="IPR027417">
    <property type="entry name" value="P-loop_NTPase"/>
</dbReference>
<keyword evidence="7 16" id="KW-1133">Transmembrane helix</keyword>
<keyword evidence="15" id="KW-0479">Metal-binding</keyword>
<feature type="binding site" evidence="15">
    <location>
        <position position="156"/>
    </location>
    <ligand>
        <name>Mg(2+)</name>
        <dbReference type="ChEBI" id="CHEBI:18420"/>
        <label>2</label>
    </ligand>
</feature>
<dbReference type="PANTHER" id="PTHR43185">
    <property type="entry name" value="FERROUS IRON TRANSPORT PROTEIN B"/>
    <property type="match status" value="1"/>
</dbReference>
<feature type="binding site" evidence="14">
    <location>
        <begin position="247"/>
        <end position="250"/>
    </location>
    <ligand>
        <name>GTP</name>
        <dbReference type="ChEBI" id="CHEBI:37565"/>
        <label>1</label>
    </ligand>
</feature>
<dbReference type="Pfam" id="PF04023">
    <property type="entry name" value="FeoA"/>
    <property type="match status" value="1"/>
</dbReference>
<organism evidence="18 19">
    <name type="scientific">Tannerella forsythia (strain ATCC 43037 / JCM 10827 / CCUG 21028 A / KCTC 5666 / FDC 338)</name>
    <name type="common">Bacteroides forsythus</name>
    <dbReference type="NCBI Taxonomy" id="203275"/>
    <lineage>
        <taxon>Bacteria</taxon>
        <taxon>Pseudomonadati</taxon>
        <taxon>Bacteroidota</taxon>
        <taxon>Bacteroidia</taxon>
        <taxon>Bacteroidales</taxon>
        <taxon>Tannerellaceae</taxon>
        <taxon>Tannerella</taxon>
    </lineage>
</organism>
<gene>
    <name evidence="18" type="primary">feoB</name>
    <name evidence="18" type="ordered locus">BFO_2045</name>
</gene>
<feature type="transmembrane region" description="Helical" evidence="16">
    <location>
        <begin position="793"/>
        <end position="812"/>
    </location>
</feature>
<dbReference type="Proteomes" id="UP000005436">
    <property type="component" value="Chromosome"/>
</dbReference>
<feature type="transmembrane region" description="Helical" evidence="16">
    <location>
        <begin position="423"/>
        <end position="443"/>
    </location>
</feature>
<feature type="binding site" evidence="15">
    <location>
        <position position="152"/>
    </location>
    <ligand>
        <name>Mg(2+)</name>
        <dbReference type="ChEBI" id="CHEBI:18420"/>
        <label>2</label>
    </ligand>
</feature>
<dbReference type="InterPro" id="IPR005225">
    <property type="entry name" value="Small_GTP-bd"/>
</dbReference>
<evidence type="ECO:0000256" key="12">
    <source>
        <dbReference type="ARBA" id="ARBA00031200"/>
    </source>
</evidence>
<evidence type="ECO:0000256" key="4">
    <source>
        <dbReference type="ARBA" id="ARBA00022496"/>
    </source>
</evidence>
<proteinExistence type="inferred from homology"/>
<dbReference type="KEGG" id="tfo:BFO_2045"/>
<keyword evidence="9" id="KW-0406">Ion transport</keyword>
<dbReference type="PROSITE" id="PS51711">
    <property type="entry name" value="G_FEOB"/>
    <property type="match status" value="1"/>
</dbReference>
<dbReference type="InterPro" id="IPR011640">
    <property type="entry name" value="Fe2_transport_prot_B_C"/>
</dbReference>
<sequence>MGIDKLIKATYFCCAKIKEKMKLSDLHNGESGVIVRVTGHGAFRRRIIEMGFVRGQHVMSVLNSPLNDPVKYSVMGYEVSLRRSEAAMIEILTEEEAEKAAMEETNNTRPNAVAGNDIVIVHNGSPSVTQRKNVIRIALVGNPNSGKTSLFNILSGGREHVGNYGGVTVAAKNGHFTYNGYKFSITDLPGTYSLSPYSPEERYVRQHIFDHQPDVIINVVSASNLERNLYLTTELIDLSQPTVVALNMYDELATSGATLDYHHLGAMIGIPMTPTVAKNGKGLHELLNKVIDIFENRSTIQRHIQINYGTAIELEVDKLSQKMQAADELPYQFPPRYWALKMLEDDSEAERMLSHCGNYATWKDAAHQAKTRLKRQLNDDIETTVIDFKYGFIAGALQEVYIPGNQDIQRKTGFIDRLVANRWLGFPIFIFLMWLTFMTTFWLGAFPQEWIETGFARLGEWIASSMADGALKDLLVNGIIGGVGSVAVFLPNILVLYLFISLMEDSGYMARAAFIMDRIMHRMGLHGKSFIPLLMGFGCNVPAIMATRTIESHSSRLITILINPFMSCSARLPVYLLLAGTFFPNSAGTVLVLLYFFGIGVAVVTARLLRWGVFKADETPFVMELPPYRMPTLRATLRHMWDKGEQYLRKIGGVVLVASVIIWFLSYYPRPSADVSADVAETEVAASQHYENSYLGQLGKFCEPVVHPFGLNWKAAIALISGSPAKEVIVSTLGVLYRNEDETTLSNTLRTSGDFTPRSALAFLVFVLLYFPCIASIAAIAKETGSRKWAAFSIIYNTGIAWIAAFTVYHLAGIFF</sequence>
<dbReference type="SUPFAM" id="SSF50037">
    <property type="entry name" value="C-terminal domain of transcriptional repressors"/>
    <property type="match status" value="1"/>
</dbReference>
<evidence type="ECO:0000256" key="13">
    <source>
        <dbReference type="NCBIfam" id="TIGR00437"/>
    </source>
</evidence>
<evidence type="ECO:0000256" key="6">
    <source>
        <dbReference type="ARBA" id="ARBA00022741"/>
    </source>
</evidence>
<dbReference type="InterPro" id="IPR038157">
    <property type="entry name" value="FeoA_core_dom"/>
</dbReference>
<name>G8UQU4_TANFA</name>
<evidence type="ECO:0000256" key="10">
    <source>
        <dbReference type="ARBA" id="ARBA00023134"/>
    </source>
</evidence>
<dbReference type="InterPro" id="IPR003373">
    <property type="entry name" value="Fe2_transport_prot-B"/>
</dbReference>
<feature type="binding site" evidence="14">
    <location>
        <begin position="141"/>
        <end position="148"/>
    </location>
    <ligand>
        <name>GTP</name>
        <dbReference type="ChEBI" id="CHEBI:37565"/>
        <label>1</label>
    </ligand>
</feature>
<dbReference type="GO" id="GO:0005886">
    <property type="term" value="C:plasma membrane"/>
    <property type="evidence" value="ECO:0007669"/>
    <property type="project" value="UniProtKB-SubCell"/>
</dbReference>
<comment type="caution">
    <text evidence="16">Lacks conserved residue(s) required for the propagation of feature annotation.</text>
</comment>
<dbReference type="STRING" id="203275.BFO_2045"/>
<keyword evidence="5 16" id="KW-0812">Transmembrane</keyword>